<organism evidence="1 2">
    <name type="scientific">Pistacia atlantica</name>
    <dbReference type="NCBI Taxonomy" id="434234"/>
    <lineage>
        <taxon>Eukaryota</taxon>
        <taxon>Viridiplantae</taxon>
        <taxon>Streptophyta</taxon>
        <taxon>Embryophyta</taxon>
        <taxon>Tracheophyta</taxon>
        <taxon>Spermatophyta</taxon>
        <taxon>Magnoliopsida</taxon>
        <taxon>eudicotyledons</taxon>
        <taxon>Gunneridae</taxon>
        <taxon>Pentapetalae</taxon>
        <taxon>rosids</taxon>
        <taxon>malvids</taxon>
        <taxon>Sapindales</taxon>
        <taxon>Anacardiaceae</taxon>
        <taxon>Pistacia</taxon>
    </lineage>
</organism>
<evidence type="ECO:0000313" key="2">
    <source>
        <dbReference type="Proteomes" id="UP001164250"/>
    </source>
</evidence>
<dbReference type="EMBL" id="CM047903">
    <property type="protein sequence ID" value="KAJ0093761.1"/>
    <property type="molecule type" value="Genomic_DNA"/>
</dbReference>
<reference evidence="2" key="1">
    <citation type="journal article" date="2023" name="G3 (Bethesda)">
        <title>Genome assembly and association tests identify interacting loci associated with vigor, precocity, and sex in interspecific pistachio rootstocks.</title>
        <authorList>
            <person name="Palmer W."/>
            <person name="Jacygrad E."/>
            <person name="Sagayaradj S."/>
            <person name="Cavanaugh K."/>
            <person name="Han R."/>
            <person name="Bertier L."/>
            <person name="Beede B."/>
            <person name="Kafkas S."/>
            <person name="Golino D."/>
            <person name="Preece J."/>
            <person name="Michelmore R."/>
        </authorList>
    </citation>
    <scope>NUCLEOTIDE SEQUENCE [LARGE SCALE GENOMIC DNA]</scope>
</reference>
<evidence type="ECO:0000313" key="1">
    <source>
        <dbReference type="EMBL" id="KAJ0093761.1"/>
    </source>
</evidence>
<dbReference type="Proteomes" id="UP001164250">
    <property type="component" value="Chromosome 7"/>
</dbReference>
<comment type="caution">
    <text evidence="1">The sequence shown here is derived from an EMBL/GenBank/DDBJ whole genome shotgun (WGS) entry which is preliminary data.</text>
</comment>
<accession>A0ACC1B494</accession>
<name>A0ACC1B494_9ROSI</name>
<keyword evidence="2" id="KW-1185">Reference proteome</keyword>
<proteinExistence type="predicted"/>
<protein>
    <submittedName>
        <fullName evidence="1">Uncharacterized protein</fullName>
    </submittedName>
</protein>
<gene>
    <name evidence="1" type="ORF">Patl1_26982</name>
</gene>
<sequence>MSSVKGVIVDESVLLLQMQTARLFCCDREPSLYLLAPSIENPEFRMVSAFRLIRKCLISLFVSATEFGKLVLKLDSASLSGVKRASVSHNSSILYINKIEQLPMTICKLNKKAAGNNGVMVGYVMKPLREEGFAKRGAFPMNPTPNGLISVLLTFETPLSSQLQVVDVVLHKATDEILSIELGAIQNLPTESHTPQACGSCKGIFDMDKKVDSAEGVFGFWQAYARMSELLFFSMVLPSYGFQSFGRLVWEVHWSSKKNCPSHGLRCGQESLGNDLKSVGACSQGFTDYGVGFSGCSYFAVIAWAENALPSFFFAWKFLEGNCNFRCFL</sequence>